<dbReference type="HOGENOM" id="CLU_940182_0_0_1"/>
<protein>
    <submittedName>
        <fullName evidence="1">Uncharacterized protein</fullName>
    </submittedName>
</protein>
<reference evidence="1 2" key="1">
    <citation type="submission" date="2011-08" db="EMBL/GenBank/DDBJ databases">
        <authorList>
            <person name="Liu Z.J."/>
            <person name="Shi F.L."/>
            <person name="Lu J.Q."/>
            <person name="Li M."/>
            <person name="Wang Z.L."/>
        </authorList>
    </citation>
    <scope>NUCLEOTIDE SEQUENCE [LARGE SCALE GENOMIC DNA]</scope>
    <source>
        <strain evidence="1 2">USNM 41457</strain>
    </source>
</reference>
<keyword evidence="2" id="KW-1185">Reference proteome</keyword>
<accession>J8ZQH7</accession>
<dbReference type="InParanoid" id="J8ZQH7"/>
<dbReference type="AlphaFoldDB" id="J8ZQH7"/>
<sequence length="296" mass="35049">MWKKDRKHIFLSKEEEEKATNIFDHHLVYYAWGLLDKESIDFLILKIKIVKCLKKSNTILNFLKECMVGYLDNLRKSNPITPSYDGFFYLFDPKSQAFKSLSNIIINEILKNRFDDYLFTSVSNIAVKKSCINDHRNEIHKKYLIFDSSNRNLCFDFKECYWHNENLSQYEDGVSRIYRANVCKFACLRKDFCSKIATLSHEAHIKLFECTTVQFFECCGYLILDMSDLIKIEHFSTAVSETVMYADFRNAGPSSKKFYRKNGKLIEISFFPFKTKENMILLKHINDRHLKLNKDK</sequence>
<reference evidence="2" key="2">
    <citation type="submission" date="2015-07" db="EMBL/GenBank/DDBJ databases">
        <title>Contrasting host-pathogen interactions and genome evolution in two generalist and specialist microsporidian pathogens of mosquitoes.</title>
        <authorList>
            <consortium name="The Broad Institute Genomics Platform"/>
            <consortium name="The Broad Institute Genome Sequencing Center for Infectious Disease"/>
            <person name="Cuomo C.A."/>
            <person name="Sanscrainte N.D."/>
            <person name="Goldberg J.M."/>
            <person name="Heiman D."/>
            <person name="Young S."/>
            <person name="Zeng Q."/>
            <person name="Becnel J.J."/>
            <person name="Birren B.W."/>
        </authorList>
    </citation>
    <scope>NUCLEOTIDE SEQUENCE [LARGE SCALE GENOMIC DNA]</scope>
    <source>
        <strain evidence="2">USNM 41457</strain>
    </source>
</reference>
<comment type="caution">
    <text evidence="1">The sequence shown here is derived from an EMBL/GenBank/DDBJ whole genome shotgun (WGS) entry which is preliminary data.</text>
</comment>
<evidence type="ECO:0000313" key="1">
    <source>
        <dbReference type="EMBL" id="EJW01958.1"/>
    </source>
</evidence>
<name>J8ZQH7_EDHAE</name>
<evidence type="ECO:0000313" key="2">
    <source>
        <dbReference type="Proteomes" id="UP000003163"/>
    </source>
</evidence>
<gene>
    <name evidence="1" type="ORF">EDEG_03584</name>
</gene>
<dbReference type="Proteomes" id="UP000003163">
    <property type="component" value="Unassembled WGS sequence"/>
</dbReference>
<organism evidence="1 2">
    <name type="scientific">Edhazardia aedis (strain USNM 41457)</name>
    <name type="common">Microsporidian parasite</name>
    <dbReference type="NCBI Taxonomy" id="1003232"/>
    <lineage>
        <taxon>Eukaryota</taxon>
        <taxon>Fungi</taxon>
        <taxon>Fungi incertae sedis</taxon>
        <taxon>Microsporidia</taxon>
        <taxon>Edhazardia</taxon>
    </lineage>
</organism>
<proteinExistence type="predicted"/>
<dbReference type="EMBL" id="AFBI03000100">
    <property type="protein sequence ID" value="EJW01958.1"/>
    <property type="molecule type" value="Genomic_DNA"/>
</dbReference>
<dbReference type="VEuPathDB" id="MicrosporidiaDB:EDEG_03584"/>